<dbReference type="SMART" id="SM00387">
    <property type="entry name" value="HATPase_c"/>
    <property type="match status" value="1"/>
</dbReference>
<dbReference type="Pfam" id="PF02518">
    <property type="entry name" value="HATPase_c"/>
    <property type="match status" value="1"/>
</dbReference>
<dbReference type="InterPro" id="IPR000014">
    <property type="entry name" value="PAS"/>
</dbReference>
<gene>
    <name evidence="16" type="ORF">FGU65_04100</name>
</gene>
<feature type="domain" description="Histidine kinase" evidence="13">
    <location>
        <begin position="277"/>
        <end position="481"/>
    </location>
</feature>
<dbReference type="PANTHER" id="PTHR42878">
    <property type="entry name" value="TWO-COMPONENT HISTIDINE KINASE"/>
    <property type="match status" value="1"/>
</dbReference>
<dbReference type="Gene3D" id="3.30.565.10">
    <property type="entry name" value="Histidine kinase-like ATPase, C-terminal domain"/>
    <property type="match status" value="1"/>
</dbReference>
<comment type="caution">
    <text evidence="16">The sequence shown here is derived from an EMBL/GenBank/DDBJ whole genome shotgun (WGS) entry which is preliminary data.</text>
</comment>
<organism evidence="16 17">
    <name type="scientific">Methanoculleus frigidifontis</name>
    <dbReference type="NCBI Taxonomy" id="2584085"/>
    <lineage>
        <taxon>Archaea</taxon>
        <taxon>Methanobacteriati</taxon>
        <taxon>Methanobacteriota</taxon>
        <taxon>Stenosarchaea group</taxon>
        <taxon>Methanomicrobia</taxon>
        <taxon>Methanomicrobiales</taxon>
        <taxon>Methanomicrobiaceae</taxon>
        <taxon>Methanoculleus</taxon>
    </lineage>
</organism>
<keyword evidence="7 16" id="KW-0418">Kinase</keyword>
<evidence type="ECO:0000256" key="2">
    <source>
        <dbReference type="ARBA" id="ARBA00004141"/>
    </source>
</evidence>
<dbReference type="PANTHER" id="PTHR42878:SF7">
    <property type="entry name" value="SENSOR HISTIDINE KINASE GLRK"/>
    <property type="match status" value="1"/>
</dbReference>
<comment type="catalytic activity">
    <reaction evidence="1">
        <text>ATP + protein L-histidine = ADP + protein N-phospho-L-histidine.</text>
        <dbReference type="EC" id="2.7.13.3"/>
    </reaction>
</comment>
<dbReference type="InterPro" id="IPR005467">
    <property type="entry name" value="His_kinase_dom"/>
</dbReference>
<dbReference type="PROSITE" id="PS50109">
    <property type="entry name" value="HIS_KIN"/>
    <property type="match status" value="1"/>
</dbReference>
<dbReference type="InterPro" id="IPR036890">
    <property type="entry name" value="HATPase_C_sf"/>
</dbReference>
<dbReference type="GO" id="GO:0016301">
    <property type="term" value="F:kinase activity"/>
    <property type="evidence" value="ECO:0007669"/>
    <property type="project" value="UniProtKB-KW"/>
</dbReference>
<dbReference type="SMART" id="SM00091">
    <property type="entry name" value="PAS"/>
    <property type="match status" value="1"/>
</dbReference>
<keyword evidence="8" id="KW-0067">ATP-binding</keyword>
<dbReference type="PROSITE" id="PS50113">
    <property type="entry name" value="PAC"/>
    <property type="match status" value="1"/>
</dbReference>
<sequence length="484" mass="54703">MNPENLLHKKEEQQERLQAIFRENEGDCAAWLAAVRDLLDEASEEYSRTVEDLRRENTTLREQAEECQRRHRHESREALEQVRTYAEELAAANEELRLTNEELHQINETLTAQKEELIAARRTAETERRRYYDLFDAAPDGYLETDPDGTIREANRAASLLLAVHKESLQDRNLVHFIGEGSREEFRSHIARAADGKPQQDVELRLRPLEGEPVCVSVSIAAVRLEEAAAPSLRWMVRDITERKRAEKALIRRTEDLVRQSRKLEAARDEANIYLDIMTHDVRNANNVSSMYADLLMELVGGNVKPHVEKLHDSIERSSEILQNVATLRRVQQEPGRLVPVNLDAVIREEVAGFPDAAIRYDGTPVSVLADSLLPVIVTNLVGNAVKFGGPDATVTVRVEERGREVLVSVEDTGPGVPDEVKERLFTRFERGRASGRGQGLGLFIVRTLVERYGGRIWVEDRACGRPEEGAAFRFTLKTAAPQG</sequence>
<protein>
    <recommendedName>
        <fullName evidence="3">histidine kinase</fullName>
        <ecNumber evidence="3">2.7.13.3</ecNumber>
    </recommendedName>
</protein>
<evidence type="ECO:0000259" key="14">
    <source>
        <dbReference type="PROSITE" id="PS50112"/>
    </source>
</evidence>
<evidence type="ECO:0000256" key="8">
    <source>
        <dbReference type="ARBA" id="ARBA00022840"/>
    </source>
</evidence>
<evidence type="ECO:0000256" key="5">
    <source>
        <dbReference type="ARBA" id="ARBA00022692"/>
    </source>
</evidence>
<keyword evidence="17" id="KW-1185">Reference proteome</keyword>
<evidence type="ECO:0000259" key="13">
    <source>
        <dbReference type="PROSITE" id="PS50109"/>
    </source>
</evidence>
<dbReference type="SUPFAM" id="SSF55874">
    <property type="entry name" value="ATPase domain of HSP90 chaperone/DNA topoisomerase II/histidine kinase"/>
    <property type="match status" value="1"/>
</dbReference>
<keyword evidence="9" id="KW-1133">Transmembrane helix</keyword>
<dbReference type="Gene3D" id="1.10.287.130">
    <property type="match status" value="1"/>
</dbReference>
<evidence type="ECO:0000259" key="15">
    <source>
        <dbReference type="PROSITE" id="PS50113"/>
    </source>
</evidence>
<keyword evidence="11" id="KW-0472">Membrane</keyword>
<keyword evidence="10" id="KW-0902">Two-component regulatory system</keyword>
<name>A0ABT8M850_9EURY</name>
<evidence type="ECO:0000256" key="6">
    <source>
        <dbReference type="ARBA" id="ARBA00022741"/>
    </source>
</evidence>
<evidence type="ECO:0000256" key="11">
    <source>
        <dbReference type="ARBA" id="ARBA00023136"/>
    </source>
</evidence>
<dbReference type="SUPFAM" id="SSF55785">
    <property type="entry name" value="PYP-like sensor domain (PAS domain)"/>
    <property type="match status" value="1"/>
</dbReference>
<dbReference type="InterPro" id="IPR035965">
    <property type="entry name" value="PAS-like_dom_sf"/>
</dbReference>
<dbReference type="NCBIfam" id="TIGR00229">
    <property type="entry name" value="sensory_box"/>
    <property type="match status" value="1"/>
</dbReference>
<accession>A0ABT8M850</accession>
<reference evidence="16" key="1">
    <citation type="submission" date="2019-05" db="EMBL/GenBank/DDBJ databases">
        <title>Methanoculleus sp. FWC-SCC1, a methanogenic archaeon isolated from deep marine cold seep.</title>
        <authorList>
            <person name="Chen Y.-W."/>
            <person name="Chen S.-C."/>
            <person name="Teng N.-H."/>
            <person name="Lai M.-C."/>
        </authorList>
    </citation>
    <scope>NUCLEOTIDE SEQUENCE</scope>
    <source>
        <strain evidence="16">FWC-SCC1</strain>
    </source>
</reference>
<dbReference type="Gene3D" id="3.30.450.20">
    <property type="entry name" value="PAS domain"/>
    <property type="match status" value="1"/>
</dbReference>
<feature type="domain" description="PAS" evidence="14">
    <location>
        <begin position="127"/>
        <end position="197"/>
    </location>
</feature>
<keyword evidence="4" id="KW-0808">Transferase</keyword>
<dbReference type="RefSeq" id="WP_301663165.1">
    <property type="nucleotide sequence ID" value="NZ_VCYH01000002.1"/>
</dbReference>
<dbReference type="PRINTS" id="PR00344">
    <property type="entry name" value="BCTRLSENSOR"/>
</dbReference>
<dbReference type="Proteomes" id="UP001168338">
    <property type="component" value="Unassembled WGS sequence"/>
</dbReference>
<evidence type="ECO:0000313" key="17">
    <source>
        <dbReference type="Proteomes" id="UP001168338"/>
    </source>
</evidence>
<dbReference type="InterPro" id="IPR013656">
    <property type="entry name" value="PAS_4"/>
</dbReference>
<evidence type="ECO:0000256" key="7">
    <source>
        <dbReference type="ARBA" id="ARBA00022777"/>
    </source>
</evidence>
<keyword evidence="6" id="KW-0547">Nucleotide-binding</keyword>
<dbReference type="PROSITE" id="PS50112">
    <property type="entry name" value="PAS"/>
    <property type="match status" value="1"/>
</dbReference>
<dbReference type="EMBL" id="VCYH01000002">
    <property type="protein sequence ID" value="MDN7024079.1"/>
    <property type="molecule type" value="Genomic_DNA"/>
</dbReference>
<evidence type="ECO:0000256" key="9">
    <source>
        <dbReference type="ARBA" id="ARBA00022989"/>
    </source>
</evidence>
<evidence type="ECO:0000256" key="1">
    <source>
        <dbReference type="ARBA" id="ARBA00000085"/>
    </source>
</evidence>
<dbReference type="Pfam" id="PF08448">
    <property type="entry name" value="PAS_4"/>
    <property type="match status" value="1"/>
</dbReference>
<proteinExistence type="predicted"/>
<comment type="subcellular location">
    <subcellularLocation>
        <location evidence="2">Membrane</location>
        <topology evidence="2">Multi-pass membrane protein</topology>
    </subcellularLocation>
</comment>
<dbReference type="InterPro" id="IPR050351">
    <property type="entry name" value="BphY/WalK/GraS-like"/>
</dbReference>
<dbReference type="CDD" id="cd00130">
    <property type="entry name" value="PAS"/>
    <property type="match status" value="1"/>
</dbReference>
<feature type="coiled-coil region" evidence="12">
    <location>
        <begin position="36"/>
        <end position="127"/>
    </location>
</feature>
<evidence type="ECO:0000256" key="10">
    <source>
        <dbReference type="ARBA" id="ARBA00023012"/>
    </source>
</evidence>
<evidence type="ECO:0000256" key="12">
    <source>
        <dbReference type="SAM" id="Coils"/>
    </source>
</evidence>
<feature type="domain" description="PAC" evidence="15">
    <location>
        <begin position="200"/>
        <end position="252"/>
    </location>
</feature>
<dbReference type="EC" id="2.7.13.3" evidence="3"/>
<evidence type="ECO:0000256" key="4">
    <source>
        <dbReference type="ARBA" id="ARBA00022679"/>
    </source>
</evidence>
<keyword evidence="12" id="KW-0175">Coiled coil</keyword>
<evidence type="ECO:0000256" key="3">
    <source>
        <dbReference type="ARBA" id="ARBA00012438"/>
    </source>
</evidence>
<dbReference type="InterPro" id="IPR000700">
    <property type="entry name" value="PAS-assoc_C"/>
</dbReference>
<dbReference type="InterPro" id="IPR004358">
    <property type="entry name" value="Sig_transdc_His_kin-like_C"/>
</dbReference>
<keyword evidence="5" id="KW-0812">Transmembrane</keyword>
<evidence type="ECO:0000313" key="16">
    <source>
        <dbReference type="EMBL" id="MDN7024079.1"/>
    </source>
</evidence>
<dbReference type="InterPro" id="IPR003594">
    <property type="entry name" value="HATPase_dom"/>
</dbReference>